<feature type="transmembrane region" description="Helical" evidence="7">
    <location>
        <begin position="65"/>
        <end position="89"/>
    </location>
</feature>
<dbReference type="InterPro" id="IPR052031">
    <property type="entry name" value="Membrane_Transporter-Flippase"/>
</dbReference>
<evidence type="ECO:0000256" key="5">
    <source>
        <dbReference type="ARBA" id="ARBA00022989"/>
    </source>
</evidence>
<dbReference type="OrthoDB" id="9806302at2"/>
<feature type="transmembrane region" description="Helical" evidence="7">
    <location>
        <begin position="336"/>
        <end position="358"/>
    </location>
</feature>
<evidence type="ECO:0000256" key="6">
    <source>
        <dbReference type="ARBA" id="ARBA00023136"/>
    </source>
</evidence>
<keyword evidence="9" id="KW-1185">Reference proteome</keyword>
<gene>
    <name evidence="8" type="ORF">FNB15_18760</name>
</gene>
<evidence type="ECO:0000256" key="1">
    <source>
        <dbReference type="ARBA" id="ARBA00004429"/>
    </source>
</evidence>
<evidence type="ECO:0000313" key="9">
    <source>
        <dbReference type="Proteomes" id="UP000317496"/>
    </source>
</evidence>
<feature type="transmembrane region" description="Helical" evidence="7">
    <location>
        <begin position="185"/>
        <end position="205"/>
    </location>
</feature>
<dbReference type="PIRSF" id="PIRSF006603">
    <property type="entry name" value="DinF"/>
    <property type="match status" value="1"/>
</dbReference>
<comment type="subcellular location">
    <subcellularLocation>
        <location evidence="1">Cell inner membrane</location>
        <topology evidence="1">Multi-pass membrane protein</topology>
    </subcellularLocation>
</comment>
<name>A0A516H5X7_9PROT</name>
<keyword evidence="5 7" id="KW-1133">Transmembrane helix</keyword>
<proteinExistence type="predicted"/>
<sequence length="461" mass="47433">MNRQATIPKLLAQKQKQPAGREMLLTAPILPTLLKLSAPTTVAMLAIALVAIAETAYVGVLGVEALAAMALTFPMIMLMQMVSAGAMGGGVSSAIARAVGAGDLARANTLALHAIIIAVVAAAIFSAFFWLLGPAIYRLLGGQGRALDLAILYSHTVFSGALCIWLFNTLSSVLRGTGNMNAPSVVALVAAALQIVIGGVLGLGFGPVPSFGVVGIGLGQVIAFGLGSIYLFIHLCRPDARLRLRLAGFHMDRTMFADILRVGGLASLSSLQTVLTVLIFTGLVARFGTIALAGYGIGARLEFLLVPIAFSVGVASVPMVGMAVGAKNILRARKVAWTAGSVAAAGLGIVGLVVVVAPDLWSRLFTSDDAVIAAARQYLTAAGFGFPFFGFGLCLYFASQGAGKVLGPVLGGTIRLVIVAVGGWWLATNAAPVWTLFALAGGAMIVYGIATGLLVKATRWD</sequence>
<dbReference type="PANTHER" id="PTHR43549">
    <property type="entry name" value="MULTIDRUG RESISTANCE PROTEIN YPNP-RELATED"/>
    <property type="match status" value="1"/>
</dbReference>
<keyword evidence="3" id="KW-1003">Cell membrane</keyword>
<feature type="transmembrane region" description="Helical" evidence="7">
    <location>
        <begin position="152"/>
        <end position="173"/>
    </location>
</feature>
<dbReference type="PANTHER" id="PTHR43549:SF3">
    <property type="entry name" value="MULTIDRUG RESISTANCE PROTEIN YPNP-RELATED"/>
    <property type="match status" value="1"/>
</dbReference>
<organism evidence="8 9">
    <name type="scientific">Ferrovibrio terrae</name>
    <dbReference type="NCBI Taxonomy" id="2594003"/>
    <lineage>
        <taxon>Bacteria</taxon>
        <taxon>Pseudomonadati</taxon>
        <taxon>Pseudomonadota</taxon>
        <taxon>Alphaproteobacteria</taxon>
        <taxon>Rhodospirillales</taxon>
        <taxon>Rhodospirillaceae</taxon>
        <taxon>Ferrovibrio</taxon>
    </lineage>
</organism>
<protein>
    <submittedName>
        <fullName evidence="8">MATE family efflux transporter</fullName>
    </submittedName>
</protein>
<dbReference type="GO" id="GO:0005886">
    <property type="term" value="C:plasma membrane"/>
    <property type="evidence" value="ECO:0007669"/>
    <property type="project" value="UniProtKB-SubCell"/>
</dbReference>
<reference evidence="8 9" key="1">
    <citation type="submission" date="2019-07" db="EMBL/GenBank/DDBJ databases">
        <title>Genome sequencing for Ferrovibrio sp. K5.</title>
        <authorList>
            <person name="Park S.-J."/>
        </authorList>
    </citation>
    <scope>NUCLEOTIDE SEQUENCE [LARGE SCALE GENOMIC DNA]</scope>
    <source>
        <strain evidence="8 9">K5</strain>
    </source>
</reference>
<keyword evidence="2" id="KW-0813">Transport</keyword>
<dbReference type="GO" id="GO:0015297">
    <property type="term" value="F:antiporter activity"/>
    <property type="evidence" value="ECO:0007669"/>
    <property type="project" value="InterPro"/>
</dbReference>
<feature type="transmembrane region" description="Helical" evidence="7">
    <location>
        <begin position="211"/>
        <end position="233"/>
    </location>
</feature>
<dbReference type="Pfam" id="PF01554">
    <property type="entry name" value="MatE"/>
    <property type="match status" value="2"/>
</dbReference>
<evidence type="ECO:0000256" key="7">
    <source>
        <dbReference type="SAM" id="Phobius"/>
    </source>
</evidence>
<evidence type="ECO:0000256" key="4">
    <source>
        <dbReference type="ARBA" id="ARBA00022692"/>
    </source>
</evidence>
<accession>A0A516H5X7</accession>
<dbReference type="Proteomes" id="UP000317496">
    <property type="component" value="Chromosome"/>
</dbReference>
<dbReference type="KEGG" id="fer:FNB15_18760"/>
<evidence type="ECO:0000256" key="2">
    <source>
        <dbReference type="ARBA" id="ARBA00022448"/>
    </source>
</evidence>
<evidence type="ECO:0000256" key="3">
    <source>
        <dbReference type="ARBA" id="ARBA00022475"/>
    </source>
</evidence>
<evidence type="ECO:0000313" key="8">
    <source>
        <dbReference type="EMBL" id="QDO99189.1"/>
    </source>
</evidence>
<dbReference type="InterPro" id="IPR002528">
    <property type="entry name" value="MATE_fam"/>
</dbReference>
<feature type="transmembrane region" description="Helical" evidence="7">
    <location>
        <begin position="433"/>
        <end position="455"/>
    </location>
</feature>
<dbReference type="NCBIfam" id="TIGR00797">
    <property type="entry name" value="matE"/>
    <property type="match status" value="1"/>
</dbReference>
<dbReference type="AlphaFoldDB" id="A0A516H5X7"/>
<dbReference type="EMBL" id="CP041636">
    <property type="protein sequence ID" value="QDO99189.1"/>
    <property type="molecule type" value="Genomic_DNA"/>
</dbReference>
<feature type="transmembrane region" description="Helical" evidence="7">
    <location>
        <begin position="110"/>
        <end position="132"/>
    </location>
</feature>
<dbReference type="InterPro" id="IPR048279">
    <property type="entry name" value="MdtK-like"/>
</dbReference>
<feature type="transmembrane region" description="Helical" evidence="7">
    <location>
        <begin position="405"/>
        <end position="427"/>
    </location>
</feature>
<dbReference type="GO" id="GO:0042910">
    <property type="term" value="F:xenobiotic transmembrane transporter activity"/>
    <property type="evidence" value="ECO:0007669"/>
    <property type="project" value="InterPro"/>
</dbReference>
<feature type="transmembrane region" description="Helical" evidence="7">
    <location>
        <begin position="303"/>
        <end position="324"/>
    </location>
</feature>
<keyword evidence="4 7" id="KW-0812">Transmembrane</keyword>
<keyword evidence="6 7" id="KW-0472">Membrane</keyword>
<feature type="transmembrane region" description="Helical" evidence="7">
    <location>
        <begin position="378"/>
        <end position="398"/>
    </location>
</feature>